<feature type="transmembrane region" description="Helical" evidence="7">
    <location>
        <begin position="278"/>
        <end position="299"/>
    </location>
</feature>
<dbReference type="Pfam" id="PF03601">
    <property type="entry name" value="Cons_hypoth698"/>
    <property type="match status" value="1"/>
</dbReference>
<evidence type="ECO:0000256" key="5">
    <source>
        <dbReference type="ARBA" id="ARBA00022989"/>
    </source>
</evidence>
<feature type="transmembrane region" description="Helical" evidence="7">
    <location>
        <begin position="255"/>
        <end position="272"/>
    </location>
</feature>
<reference evidence="8 9" key="1">
    <citation type="submission" date="2018-06" db="EMBL/GenBank/DDBJ databases">
        <authorList>
            <consortium name="Pathogen Informatics"/>
            <person name="Doyle S."/>
        </authorList>
    </citation>
    <scope>NUCLEOTIDE SEQUENCE [LARGE SCALE GENOMIC DNA]</scope>
    <source>
        <strain evidence="8 9">NCTC12224</strain>
    </source>
</reference>
<name>A0A380K4I4_9STRE</name>
<dbReference type="Proteomes" id="UP000254924">
    <property type="component" value="Unassembled WGS sequence"/>
</dbReference>
<keyword evidence="5 7" id="KW-1133">Transmembrane helix</keyword>
<gene>
    <name evidence="8" type="primary">yeiH</name>
    <name evidence="8" type="ORF">NCTC12224_00547</name>
</gene>
<dbReference type="EMBL" id="UHFN01000007">
    <property type="protein sequence ID" value="SUN59739.1"/>
    <property type="molecule type" value="Genomic_DNA"/>
</dbReference>
<feature type="transmembrane region" description="Helical" evidence="7">
    <location>
        <begin position="311"/>
        <end position="331"/>
    </location>
</feature>
<dbReference type="GeneID" id="78356005"/>
<evidence type="ECO:0000256" key="7">
    <source>
        <dbReference type="SAM" id="Phobius"/>
    </source>
</evidence>
<organism evidence="8 9">
    <name type="scientific">Streptococcus hyointestinalis</name>
    <dbReference type="NCBI Taxonomy" id="1337"/>
    <lineage>
        <taxon>Bacteria</taxon>
        <taxon>Bacillati</taxon>
        <taxon>Bacillota</taxon>
        <taxon>Bacilli</taxon>
        <taxon>Lactobacillales</taxon>
        <taxon>Streptococcaceae</taxon>
        <taxon>Streptococcus</taxon>
    </lineage>
</organism>
<dbReference type="PANTHER" id="PTHR30106:SF1">
    <property type="entry name" value="UPF0324 MEMBRANE PROTEIN FN0533"/>
    <property type="match status" value="1"/>
</dbReference>
<protein>
    <submittedName>
        <fullName evidence="8">Membrane protein</fullName>
    </submittedName>
</protein>
<evidence type="ECO:0000313" key="8">
    <source>
        <dbReference type="EMBL" id="SUN59739.1"/>
    </source>
</evidence>
<dbReference type="AlphaFoldDB" id="A0A380K4I4"/>
<accession>A0A380K4I4</accession>
<feature type="transmembrane region" description="Helical" evidence="7">
    <location>
        <begin position="88"/>
        <end position="106"/>
    </location>
</feature>
<evidence type="ECO:0000256" key="2">
    <source>
        <dbReference type="ARBA" id="ARBA00007977"/>
    </source>
</evidence>
<dbReference type="OrthoDB" id="9811391at2"/>
<dbReference type="GO" id="GO:0005886">
    <property type="term" value="C:plasma membrane"/>
    <property type="evidence" value="ECO:0007669"/>
    <property type="project" value="UniProtKB-SubCell"/>
</dbReference>
<evidence type="ECO:0000256" key="1">
    <source>
        <dbReference type="ARBA" id="ARBA00004651"/>
    </source>
</evidence>
<evidence type="ECO:0000256" key="3">
    <source>
        <dbReference type="ARBA" id="ARBA00022475"/>
    </source>
</evidence>
<keyword evidence="6 7" id="KW-0472">Membrane</keyword>
<feature type="transmembrane region" description="Helical" evidence="7">
    <location>
        <begin position="215"/>
        <end position="234"/>
    </location>
</feature>
<keyword evidence="4 7" id="KW-0812">Transmembrane</keyword>
<evidence type="ECO:0000256" key="6">
    <source>
        <dbReference type="ARBA" id="ARBA00023136"/>
    </source>
</evidence>
<comment type="subcellular location">
    <subcellularLocation>
        <location evidence="1">Cell membrane</location>
        <topology evidence="1">Multi-pass membrane protein</topology>
    </subcellularLocation>
</comment>
<sequence>MVRRYAPGIGVCLLISVVAWILGNYFPVIGAPVFGLLMGITIGMGYTNRDKTAEGIAFTSKYLLQTAVVFLGFGLNMTQVLRVGAQSLPIIIVTISVALIVAYLLAKAFKLPSDSATLIGVGSSICGGSAIAATAPVIEASDDDVATSISVIFFFNLIAALVFPSLGEWLGLSNHGFAIFSGTAVNDTSSVTATSAAWDVIHNSNTLAEATIVKLTRTLAIIPITLALSTYRYYKINKGQGGSQTFKLSKVFPTFIIYFIIASLITTLFSSMNWDMSIFHYLQLLSKFFIVMAMTAIGLNTHIVKLIKTGGSAIGLGACCWIAVSVASLIMQHLMGIW</sequence>
<dbReference type="InterPro" id="IPR018383">
    <property type="entry name" value="UPF0324_pro"/>
</dbReference>
<feature type="transmembrane region" description="Helical" evidence="7">
    <location>
        <begin position="62"/>
        <end position="81"/>
    </location>
</feature>
<feature type="transmembrane region" description="Helical" evidence="7">
    <location>
        <begin position="12"/>
        <end position="42"/>
    </location>
</feature>
<comment type="similarity">
    <text evidence="2">Belongs to the UPF0324 family.</text>
</comment>
<feature type="transmembrane region" description="Helical" evidence="7">
    <location>
        <begin position="118"/>
        <end position="138"/>
    </location>
</feature>
<evidence type="ECO:0000256" key="4">
    <source>
        <dbReference type="ARBA" id="ARBA00022692"/>
    </source>
</evidence>
<dbReference type="PANTHER" id="PTHR30106">
    <property type="entry name" value="INNER MEMBRANE PROTEIN YEIH-RELATED"/>
    <property type="match status" value="1"/>
</dbReference>
<feature type="transmembrane region" description="Helical" evidence="7">
    <location>
        <begin position="145"/>
        <end position="166"/>
    </location>
</feature>
<keyword evidence="3" id="KW-1003">Cell membrane</keyword>
<proteinExistence type="inferred from homology"/>
<evidence type="ECO:0000313" key="9">
    <source>
        <dbReference type="Proteomes" id="UP000254924"/>
    </source>
</evidence>
<keyword evidence="9" id="KW-1185">Reference proteome</keyword>
<dbReference type="RefSeq" id="WP_115268093.1">
    <property type="nucleotide sequence ID" value="NZ_JBNPNB010000103.1"/>
</dbReference>